<dbReference type="SUPFAM" id="SSF52540">
    <property type="entry name" value="P-loop containing nucleoside triphosphate hydrolases"/>
    <property type="match status" value="1"/>
</dbReference>
<dbReference type="InterPro" id="IPR000008">
    <property type="entry name" value="C2_dom"/>
</dbReference>
<feature type="repeat" description="WD" evidence="3">
    <location>
        <begin position="1061"/>
        <end position="1086"/>
    </location>
</feature>
<dbReference type="SMART" id="SM00320">
    <property type="entry name" value="WD40"/>
    <property type="match status" value="13"/>
</dbReference>
<name>A0AAD6Z6M8_9AGAR</name>
<feature type="repeat" description="WD" evidence="3">
    <location>
        <begin position="1144"/>
        <end position="1169"/>
    </location>
</feature>
<keyword evidence="6" id="KW-1185">Reference proteome</keyword>
<dbReference type="InterPro" id="IPR050349">
    <property type="entry name" value="WD_LIS1/nudF_dynein_reg"/>
</dbReference>
<dbReference type="PANTHER" id="PTHR44129">
    <property type="entry name" value="WD REPEAT-CONTAINING PROTEIN POP1"/>
    <property type="match status" value="1"/>
</dbReference>
<dbReference type="InterPro" id="IPR027417">
    <property type="entry name" value="P-loop_NTPase"/>
</dbReference>
<evidence type="ECO:0000313" key="6">
    <source>
        <dbReference type="Proteomes" id="UP001218218"/>
    </source>
</evidence>
<evidence type="ECO:0000313" key="5">
    <source>
        <dbReference type="EMBL" id="KAJ7309414.1"/>
    </source>
</evidence>
<dbReference type="InterPro" id="IPR036322">
    <property type="entry name" value="WD40_repeat_dom_sf"/>
</dbReference>
<feature type="repeat" description="WD" evidence="3">
    <location>
        <begin position="902"/>
        <end position="936"/>
    </location>
</feature>
<dbReference type="Gene3D" id="2.60.40.150">
    <property type="entry name" value="C2 domain"/>
    <property type="match status" value="1"/>
</dbReference>
<evidence type="ECO:0000259" key="4">
    <source>
        <dbReference type="PROSITE" id="PS50004"/>
    </source>
</evidence>
<evidence type="ECO:0000256" key="1">
    <source>
        <dbReference type="ARBA" id="ARBA00022574"/>
    </source>
</evidence>
<dbReference type="SMART" id="SM00239">
    <property type="entry name" value="C2"/>
    <property type="match status" value="1"/>
</dbReference>
<feature type="repeat" description="WD" evidence="3">
    <location>
        <begin position="1317"/>
        <end position="1358"/>
    </location>
</feature>
<dbReference type="Proteomes" id="UP001218218">
    <property type="component" value="Unassembled WGS sequence"/>
</dbReference>
<dbReference type="InterPro" id="IPR035892">
    <property type="entry name" value="C2_domain_sf"/>
</dbReference>
<dbReference type="PRINTS" id="PR00320">
    <property type="entry name" value="GPROTEINBRPT"/>
</dbReference>
<feature type="repeat" description="WD" evidence="3">
    <location>
        <begin position="1187"/>
        <end position="1228"/>
    </location>
</feature>
<accession>A0AAD6Z6M8</accession>
<dbReference type="InterPro" id="IPR019775">
    <property type="entry name" value="WD40_repeat_CS"/>
</dbReference>
<feature type="repeat" description="WD" evidence="3">
    <location>
        <begin position="1096"/>
        <end position="1128"/>
    </location>
</feature>
<reference evidence="5" key="1">
    <citation type="submission" date="2023-03" db="EMBL/GenBank/DDBJ databases">
        <title>Massive genome expansion in bonnet fungi (Mycena s.s.) driven by repeated elements and novel gene families across ecological guilds.</title>
        <authorList>
            <consortium name="Lawrence Berkeley National Laboratory"/>
            <person name="Harder C.B."/>
            <person name="Miyauchi S."/>
            <person name="Viragh M."/>
            <person name="Kuo A."/>
            <person name="Thoen E."/>
            <person name="Andreopoulos B."/>
            <person name="Lu D."/>
            <person name="Skrede I."/>
            <person name="Drula E."/>
            <person name="Henrissat B."/>
            <person name="Morin E."/>
            <person name="Kohler A."/>
            <person name="Barry K."/>
            <person name="LaButti K."/>
            <person name="Morin E."/>
            <person name="Salamov A."/>
            <person name="Lipzen A."/>
            <person name="Mereny Z."/>
            <person name="Hegedus B."/>
            <person name="Baldrian P."/>
            <person name="Stursova M."/>
            <person name="Weitz H."/>
            <person name="Taylor A."/>
            <person name="Grigoriev I.V."/>
            <person name="Nagy L.G."/>
            <person name="Martin F."/>
            <person name="Kauserud H."/>
        </authorList>
    </citation>
    <scope>NUCLEOTIDE SEQUENCE</scope>
    <source>
        <strain evidence="5">CBHHK002</strain>
    </source>
</reference>
<dbReference type="CDD" id="cd00030">
    <property type="entry name" value="C2"/>
    <property type="match status" value="1"/>
</dbReference>
<protein>
    <recommendedName>
        <fullName evidence="4">C2 domain-containing protein</fullName>
    </recommendedName>
</protein>
<dbReference type="CDD" id="cd00200">
    <property type="entry name" value="WD40"/>
    <property type="match status" value="2"/>
</dbReference>
<dbReference type="PROSITE" id="PS50294">
    <property type="entry name" value="WD_REPEATS_REGION"/>
    <property type="match status" value="9"/>
</dbReference>
<dbReference type="InterPro" id="IPR011047">
    <property type="entry name" value="Quinoprotein_ADH-like_sf"/>
</dbReference>
<dbReference type="InterPro" id="IPR020472">
    <property type="entry name" value="WD40_PAC1"/>
</dbReference>
<dbReference type="SUPFAM" id="SSF49562">
    <property type="entry name" value="C2 domain (Calcium/lipid-binding domain, CaLB)"/>
    <property type="match status" value="1"/>
</dbReference>
<feature type="repeat" description="WD" evidence="3">
    <location>
        <begin position="1360"/>
        <end position="1401"/>
    </location>
</feature>
<dbReference type="InterPro" id="IPR015943">
    <property type="entry name" value="WD40/YVTN_repeat-like_dom_sf"/>
</dbReference>
<dbReference type="SUPFAM" id="SSF50978">
    <property type="entry name" value="WD40 repeat-like"/>
    <property type="match status" value="2"/>
</dbReference>
<dbReference type="Gene3D" id="3.40.50.300">
    <property type="entry name" value="P-loop containing nucleotide triphosphate hydrolases"/>
    <property type="match status" value="1"/>
</dbReference>
<feature type="domain" description="C2" evidence="4">
    <location>
        <begin position="1"/>
        <end position="106"/>
    </location>
</feature>
<proteinExistence type="predicted"/>
<keyword evidence="1 3" id="KW-0853">WD repeat</keyword>
<dbReference type="Pfam" id="PF24883">
    <property type="entry name" value="NPHP3_N"/>
    <property type="match status" value="1"/>
</dbReference>
<dbReference type="PROSITE" id="PS50004">
    <property type="entry name" value="C2"/>
    <property type="match status" value="1"/>
</dbReference>
<feature type="repeat" description="WD" evidence="3">
    <location>
        <begin position="1022"/>
        <end position="1053"/>
    </location>
</feature>
<sequence>MSLTHVLSVQRANGIQWNPGPLDSKKPSLYVKIYLDGVQIGRSRTIKRTLTPEWNDSFPVSSEKPSAVIVIMVLHDASVLKDPSLGSVNIKLGDLLTTCSAADLQSQAASLQLIGVKGKLAGTLSVRMKDATPGEAKSAIDLAQKDLAARGLGSVNEASNSDTFSSVINRVMSKLEIIIQIGDDISMINPYARAAWKVLTAIYEVVKEQQETDNEVQELAFTMDEVYAFIEDVDVLSHRIKHLDNVVIAIIKQTLECALFIREYTGHGFGGRLIGNSWSNKSQQIKGLSAAFLKLKEEFDRGVELQTVFFSAAIKADTEYLVQADKLESLNPFQLDGFERNMCLPGTRQEVLAEITEWLTTPSETQNILWLYGVAGSGKSTISTTISEYFRSRLGAFLFFDRNNVAGSSPRGVIRTLAWWIAKSNSAFREAISVVLTAEPTIVTAPIRSQFKRLLQEPLNAAQGHSLGPIIVILDALDECGDPGSREGLLSLLVDEFPKLPSVFRFLVTSRPASDIASRFYGQSHIREMQLDITTEATKQDITVYVGERMRNIRLLKRSLEPDWPGSPIIKTLADYSGGLFIWATTSCNFISNFDPKARLAVILNTAGVANDLDQLYTTALQNSADWSNGNFAQVACCVLGALILSRVPVTDEIIDQLLAFKRGRAAEVLDYLGCVVQWSPGKTARILHASFSDYLTTADRSGCHPWFVDTRIQSKALAFGCLQILKSQLCFNIAKLENSHIPNVDIPDLSDHIKAHISAEVNYASQFWAHHLCKTGIDDKSLFELRTFMNVHFLHWLEVLSVLNQVPVATESLKAFQDYTEEKDQDLQNLLGDAIRFLGVFHPVIAQSTPHIYISALPFAPQLSWVHKQFAPFFPCTVSPTGPLNFNWPQLQQVLKCPGSISTVAFSPDGTQVASGGFDGTVQVWDSGTGTELASIVHTAQVAHVVFSPDSRQVASCSKGVRLWDPKTGALICGPFGKGHYAAFSPNGTWLASSSETKIQLWEVTTGVMVWVFDTNKSYLVAFSSDSKKIESMSEDCTVRVWDATTQVPVAESLGVIESISCAAFSPDGKWIASGAEDGTLRVWDAGGAVVAGPSKEHTNTVLSVVFSPKGERIASAWGDGTVQIWDSHLTKMVAGPFQHDLVLALAFSGDGRNIVSGSLDGIVRIWDAEITVETVKHFPGHIPSVKALASGVYHVSFSPDGQHIVSASDDRTVQVWDSTTGSLIAGPLQYPEKLWLVAASPRGKQKIALEDIYGTLKIWDYNTGTVIASTFDDHKPGRTSNCITFSPDGRWIACGFSDSNIRVANSDTGYITGLFEGHTDSVTSVAFSPNGEQIASGSSDQTVRIWNFKTRAQIVGPILGHTGPIRCVTFSPDGQTLASGSADKTVRIWDSTTGLQMLQSLEGHTDSVLTVAFSPDGTRIWSRSADKTTRVWDSRTSTVVAGPFEHHTGDFVSVAFSPDGKRMVSASRDYTIRVWEVEKSQDTWGKHPHFIDGWVMNSASEHVLWVPHHLRNGLCPPWNSLAISTYGETKLDLSRFVHGTDWLKCSEENGESRETS</sequence>
<evidence type="ECO:0000256" key="2">
    <source>
        <dbReference type="ARBA" id="ARBA00022737"/>
    </source>
</evidence>
<feature type="repeat" description="WD" evidence="3">
    <location>
        <begin position="1403"/>
        <end position="1444"/>
    </location>
</feature>
<dbReference type="Gene3D" id="2.130.10.10">
    <property type="entry name" value="YVTN repeat-like/Quinoprotein amine dehydrogenase"/>
    <property type="match status" value="5"/>
</dbReference>
<dbReference type="PROSITE" id="PS50082">
    <property type="entry name" value="WD_REPEATS_2"/>
    <property type="match status" value="10"/>
</dbReference>
<evidence type="ECO:0000256" key="3">
    <source>
        <dbReference type="PROSITE-ProRule" id="PRU00221"/>
    </source>
</evidence>
<comment type="caution">
    <text evidence="5">The sequence shown here is derived from an EMBL/GenBank/DDBJ whole genome shotgun (WGS) entry which is preliminary data.</text>
</comment>
<organism evidence="5 6">
    <name type="scientific">Mycena albidolilacea</name>
    <dbReference type="NCBI Taxonomy" id="1033008"/>
    <lineage>
        <taxon>Eukaryota</taxon>
        <taxon>Fungi</taxon>
        <taxon>Dikarya</taxon>
        <taxon>Basidiomycota</taxon>
        <taxon>Agaricomycotina</taxon>
        <taxon>Agaricomycetes</taxon>
        <taxon>Agaricomycetidae</taxon>
        <taxon>Agaricales</taxon>
        <taxon>Marasmiineae</taxon>
        <taxon>Mycenaceae</taxon>
        <taxon>Mycena</taxon>
    </lineage>
</organism>
<dbReference type="Pfam" id="PF00400">
    <property type="entry name" value="WD40"/>
    <property type="match status" value="12"/>
</dbReference>
<dbReference type="Pfam" id="PF00168">
    <property type="entry name" value="C2"/>
    <property type="match status" value="1"/>
</dbReference>
<dbReference type="PROSITE" id="PS00678">
    <property type="entry name" value="WD_REPEATS_1"/>
    <property type="match status" value="2"/>
</dbReference>
<dbReference type="EMBL" id="JARIHO010000081">
    <property type="protein sequence ID" value="KAJ7309414.1"/>
    <property type="molecule type" value="Genomic_DNA"/>
</dbReference>
<dbReference type="InterPro" id="IPR056884">
    <property type="entry name" value="NPHP3-like_N"/>
</dbReference>
<dbReference type="SUPFAM" id="SSF50998">
    <property type="entry name" value="Quinoprotein alcohol dehydrogenase-like"/>
    <property type="match status" value="1"/>
</dbReference>
<keyword evidence="2" id="KW-0677">Repeat</keyword>
<dbReference type="InterPro" id="IPR001680">
    <property type="entry name" value="WD40_rpt"/>
</dbReference>
<feature type="repeat" description="WD" evidence="3">
    <location>
        <begin position="1446"/>
        <end position="1483"/>
    </location>
</feature>
<gene>
    <name evidence="5" type="ORF">DFH08DRAFT_1088225</name>
</gene>